<dbReference type="SMART" id="SM00020">
    <property type="entry name" value="Tryp_SPc"/>
    <property type="match status" value="1"/>
</dbReference>
<feature type="chain" id="PRO_5046145654" description="Clip-domain serine protease" evidence="1">
    <location>
        <begin position="28"/>
        <end position="409"/>
    </location>
</feature>
<dbReference type="Pfam" id="PF01607">
    <property type="entry name" value="CBM_14"/>
    <property type="match status" value="1"/>
</dbReference>
<evidence type="ECO:0000259" key="2">
    <source>
        <dbReference type="PROSITE" id="PS50240"/>
    </source>
</evidence>
<reference evidence="4 5" key="1">
    <citation type="journal article" date="2023" name="Nucleic Acids Res.">
        <title>The hologenome of Daphnia magna reveals possible DNA methylation and microbiome-mediated evolution of the host genome.</title>
        <authorList>
            <person name="Chaturvedi A."/>
            <person name="Li X."/>
            <person name="Dhandapani V."/>
            <person name="Marshall H."/>
            <person name="Kissane S."/>
            <person name="Cuenca-Cambronero M."/>
            <person name="Asole G."/>
            <person name="Calvet F."/>
            <person name="Ruiz-Romero M."/>
            <person name="Marangio P."/>
            <person name="Guigo R."/>
            <person name="Rago D."/>
            <person name="Mirbahai L."/>
            <person name="Eastwood N."/>
            <person name="Colbourne J.K."/>
            <person name="Zhou J."/>
            <person name="Mallon E."/>
            <person name="Orsini L."/>
        </authorList>
    </citation>
    <scope>NUCLEOTIDE SEQUENCE [LARGE SCALE GENOMIC DNA]</scope>
    <source>
        <strain evidence="4">LRV0_1</strain>
    </source>
</reference>
<dbReference type="Gene3D" id="2.170.140.10">
    <property type="entry name" value="Chitin binding domain"/>
    <property type="match status" value="1"/>
</dbReference>
<proteinExistence type="predicted"/>
<dbReference type="Proteomes" id="UP001234178">
    <property type="component" value="Unassembled WGS sequence"/>
</dbReference>
<dbReference type="SUPFAM" id="SSF57625">
    <property type="entry name" value="Invertebrate chitin-binding proteins"/>
    <property type="match status" value="1"/>
</dbReference>
<dbReference type="PANTHER" id="PTHR24260">
    <property type="match status" value="1"/>
</dbReference>
<dbReference type="PANTHER" id="PTHR24260:SF139">
    <property type="entry name" value="CLIP DOMAIN-CONTAINING SERINE PROTEASE"/>
    <property type="match status" value="1"/>
</dbReference>
<dbReference type="EMBL" id="JAOYFB010000038">
    <property type="protein sequence ID" value="KAK4026462.1"/>
    <property type="molecule type" value="Genomic_DNA"/>
</dbReference>
<comment type="caution">
    <text evidence="4">The sequence shown here is derived from an EMBL/GenBank/DDBJ whole genome shotgun (WGS) entry which is preliminary data.</text>
</comment>
<feature type="signal peptide" evidence="1">
    <location>
        <begin position="1"/>
        <end position="27"/>
    </location>
</feature>
<evidence type="ECO:0000313" key="5">
    <source>
        <dbReference type="Proteomes" id="UP001234178"/>
    </source>
</evidence>
<accession>A0ABR0AMX9</accession>
<name>A0ABR0AMX9_9CRUS</name>
<feature type="domain" description="Peptidase S1" evidence="2">
    <location>
        <begin position="31"/>
        <end position="294"/>
    </location>
</feature>
<dbReference type="PROSITE" id="PS00134">
    <property type="entry name" value="TRYPSIN_HIS"/>
    <property type="match status" value="1"/>
</dbReference>
<dbReference type="Pfam" id="PF00089">
    <property type="entry name" value="Trypsin"/>
    <property type="match status" value="1"/>
</dbReference>
<feature type="domain" description="Chitin-binding type-2" evidence="3">
    <location>
        <begin position="340"/>
        <end position="399"/>
    </location>
</feature>
<sequence length="409" mass="45192">MGSDNKLFAISILCFLVFVSLFPSTHAHKTVQCGKPNVKVNEFPWMAHILVRNPSGRLLTCGGTLISAEHIITAAHCLIEDGSDRVFRILNITLGARDVSPDSNERIHRQVFNWKVLTVPEIHNNITGHNIAIVALSTPAILNDYVQPACLPFASDSDQVNDSVVFTGWGHSTGALQCCSREASPVRRQWNTTVISSFGKNIQCRQSSTLSKYFGDNNLICTEGSQQRRFCNGDDGGSLNYYNSKWDRWFVIGIAGRANSDNCRMKSSSINANKRPNIFIRVRSHLDLIHEHSGVMPPVIKERAPQTSRGKNRMRSTTTKIPITSATGSKSANSLLMTVSFNCKGKPPGNYPNPTVSCSTDFFMCSDYNSYLLTCSHGLIYRADANVCDWPSNVPGCSSKSFTRFTTPL</sequence>
<dbReference type="InterPro" id="IPR018114">
    <property type="entry name" value="TRYPSIN_HIS"/>
</dbReference>
<dbReference type="InterPro" id="IPR043504">
    <property type="entry name" value="Peptidase_S1_PA_chymotrypsin"/>
</dbReference>
<dbReference type="SUPFAM" id="SSF50494">
    <property type="entry name" value="Trypsin-like serine proteases"/>
    <property type="match status" value="1"/>
</dbReference>
<organism evidence="4 5">
    <name type="scientific">Daphnia magna</name>
    <dbReference type="NCBI Taxonomy" id="35525"/>
    <lineage>
        <taxon>Eukaryota</taxon>
        <taxon>Metazoa</taxon>
        <taxon>Ecdysozoa</taxon>
        <taxon>Arthropoda</taxon>
        <taxon>Crustacea</taxon>
        <taxon>Branchiopoda</taxon>
        <taxon>Diplostraca</taxon>
        <taxon>Cladocera</taxon>
        <taxon>Anomopoda</taxon>
        <taxon>Daphniidae</taxon>
        <taxon>Daphnia</taxon>
    </lineage>
</organism>
<dbReference type="PROSITE" id="PS50940">
    <property type="entry name" value="CHIT_BIND_II"/>
    <property type="match status" value="1"/>
</dbReference>
<protein>
    <recommendedName>
        <fullName evidence="6">Clip-domain serine protease</fullName>
    </recommendedName>
</protein>
<keyword evidence="5" id="KW-1185">Reference proteome</keyword>
<dbReference type="InterPro" id="IPR036508">
    <property type="entry name" value="Chitin-bd_dom_sf"/>
</dbReference>
<evidence type="ECO:0000259" key="3">
    <source>
        <dbReference type="PROSITE" id="PS50940"/>
    </source>
</evidence>
<evidence type="ECO:0008006" key="6">
    <source>
        <dbReference type="Google" id="ProtNLM"/>
    </source>
</evidence>
<dbReference type="InterPro" id="IPR001314">
    <property type="entry name" value="Peptidase_S1A"/>
</dbReference>
<dbReference type="InterPro" id="IPR009003">
    <property type="entry name" value="Peptidase_S1_PA"/>
</dbReference>
<evidence type="ECO:0000256" key="1">
    <source>
        <dbReference type="SAM" id="SignalP"/>
    </source>
</evidence>
<dbReference type="InterPro" id="IPR051333">
    <property type="entry name" value="CLIP_Serine_Protease"/>
</dbReference>
<keyword evidence="1" id="KW-0732">Signal</keyword>
<gene>
    <name evidence="4" type="ORF">OUZ56_015458</name>
</gene>
<dbReference type="InterPro" id="IPR002557">
    <property type="entry name" value="Chitin-bd_dom"/>
</dbReference>
<dbReference type="PROSITE" id="PS50240">
    <property type="entry name" value="TRYPSIN_DOM"/>
    <property type="match status" value="1"/>
</dbReference>
<dbReference type="SMART" id="SM00494">
    <property type="entry name" value="ChtBD2"/>
    <property type="match status" value="1"/>
</dbReference>
<dbReference type="PRINTS" id="PR00722">
    <property type="entry name" value="CHYMOTRYPSIN"/>
</dbReference>
<dbReference type="Gene3D" id="2.40.10.10">
    <property type="entry name" value="Trypsin-like serine proteases"/>
    <property type="match status" value="1"/>
</dbReference>
<dbReference type="InterPro" id="IPR001254">
    <property type="entry name" value="Trypsin_dom"/>
</dbReference>
<evidence type="ECO:0000313" key="4">
    <source>
        <dbReference type="EMBL" id="KAK4026462.1"/>
    </source>
</evidence>